<keyword evidence="5" id="KW-1185">Reference proteome</keyword>
<dbReference type="PROSITE" id="PS51000">
    <property type="entry name" value="HTH_DEOR_2"/>
    <property type="match status" value="1"/>
</dbReference>
<dbReference type="GO" id="GO:0003700">
    <property type="term" value="F:DNA-binding transcription factor activity"/>
    <property type="evidence" value="ECO:0007669"/>
    <property type="project" value="InterPro"/>
</dbReference>
<evidence type="ECO:0000256" key="1">
    <source>
        <dbReference type="ARBA" id="ARBA00023015"/>
    </source>
</evidence>
<dbReference type="Gene3D" id="1.10.10.10">
    <property type="entry name" value="Winged helix-like DNA-binding domain superfamily/Winged helix DNA-binding domain"/>
    <property type="match status" value="1"/>
</dbReference>
<dbReference type="InterPro" id="IPR036390">
    <property type="entry name" value="WH_DNA-bd_sf"/>
</dbReference>
<evidence type="ECO:0000259" key="3">
    <source>
        <dbReference type="PROSITE" id="PS51000"/>
    </source>
</evidence>
<proteinExistence type="predicted"/>
<gene>
    <name evidence="4" type="ORF">GCM10011410_04130</name>
</gene>
<dbReference type="InterPro" id="IPR001034">
    <property type="entry name" value="DeoR_HTH"/>
</dbReference>
<organism evidence="4 5">
    <name type="scientific">Hoyosella rhizosphaerae</name>
    <dbReference type="NCBI Taxonomy" id="1755582"/>
    <lineage>
        <taxon>Bacteria</taxon>
        <taxon>Bacillati</taxon>
        <taxon>Actinomycetota</taxon>
        <taxon>Actinomycetes</taxon>
        <taxon>Mycobacteriales</taxon>
        <taxon>Hoyosellaceae</taxon>
        <taxon>Hoyosella</taxon>
    </lineage>
</organism>
<feature type="domain" description="HTH deoR-type" evidence="3">
    <location>
        <begin position="4"/>
        <end position="59"/>
    </location>
</feature>
<keyword evidence="2" id="KW-0804">Transcription</keyword>
<dbReference type="PIRSF" id="PIRSF016838">
    <property type="entry name" value="PafC"/>
    <property type="match status" value="1"/>
</dbReference>
<name>A0A916U0Z6_9ACTN</name>
<dbReference type="RefSeq" id="WP_188670175.1">
    <property type="nucleotide sequence ID" value="NZ_BMJH01000001.1"/>
</dbReference>
<dbReference type="Pfam" id="PF25583">
    <property type="entry name" value="WCX"/>
    <property type="match status" value="1"/>
</dbReference>
<dbReference type="InterPro" id="IPR013196">
    <property type="entry name" value="HTH_11"/>
</dbReference>
<dbReference type="Pfam" id="PF08279">
    <property type="entry name" value="HTH_11"/>
    <property type="match status" value="1"/>
</dbReference>
<dbReference type="AlphaFoldDB" id="A0A916U0Z6"/>
<evidence type="ECO:0000313" key="5">
    <source>
        <dbReference type="Proteomes" id="UP000641514"/>
    </source>
</evidence>
<dbReference type="InterPro" id="IPR036388">
    <property type="entry name" value="WH-like_DNA-bd_sf"/>
</dbReference>
<dbReference type="InterPro" id="IPR028349">
    <property type="entry name" value="PafC-like"/>
</dbReference>
<dbReference type="InterPro" id="IPR057727">
    <property type="entry name" value="WCX_dom"/>
</dbReference>
<evidence type="ECO:0000256" key="2">
    <source>
        <dbReference type="ARBA" id="ARBA00023163"/>
    </source>
</evidence>
<dbReference type="InterPro" id="IPR026881">
    <property type="entry name" value="WYL_dom"/>
</dbReference>
<protein>
    <submittedName>
        <fullName evidence="4">DeoR family transcriptional regulator</fullName>
    </submittedName>
</protein>
<dbReference type="PANTHER" id="PTHR34580:SF3">
    <property type="entry name" value="PROTEIN PAFB"/>
    <property type="match status" value="1"/>
</dbReference>
<dbReference type="EMBL" id="BMJH01000001">
    <property type="protein sequence ID" value="GGC54916.1"/>
    <property type="molecule type" value="Genomic_DNA"/>
</dbReference>
<reference evidence="4" key="2">
    <citation type="submission" date="2020-09" db="EMBL/GenBank/DDBJ databases">
        <authorList>
            <person name="Sun Q."/>
            <person name="Zhou Y."/>
        </authorList>
    </citation>
    <scope>NUCLEOTIDE SEQUENCE</scope>
    <source>
        <strain evidence="4">CGMCC 1.15478</strain>
    </source>
</reference>
<dbReference type="Pfam" id="PF13280">
    <property type="entry name" value="WYL"/>
    <property type="match status" value="1"/>
</dbReference>
<evidence type="ECO:0000313" key="4">
    <source>
        <dbReference type="EMBL" id="GGC54916.1"/>
    </source>
</evidence>
<keyword evidence="1" id="KW-0805">Transcription regulation</keyword>
<reference evidence="4" key="1">
    <citation type="journal article" date="2014" name="Int. J. Syst. Evol. Microbiol.">
        <title>Complete genome sequence of Corynebacterium casei LMG S-19264T (=DSM 44701T), isolated from a smear-ripened cheese.</title>
        <authorList>
            <consortium name="US DOE Joint Genome Institute (JGI-PGF)"/>
            <person name="Walter F."/>
            <person name="Albersmeier A."/>
            <person name="Kalinowski J."/>
            <person name="Ruckert C."/>
        </authorList>
    </citation>
    <scope>NUCLEOTIDE SEQUENCE</scope>
    <source>
        <strain evidence="4">CGMCC 1.15478</strain>
    </source>
</reference>
<sequence>MSNTTERVLRLLSLLQAQPVWTGEALAERLGVTARCIRRDVDRLRELGYPVNATQGVGGGYRLGAGKALPPLLLDDGEAVAVAVALRLTAGVALTGATAVGASESALEALTKLDKVMPPRLRAEIRAIQDSIDVLGGPVHMEVSAECLLTLARCCQDQCQARFAYGDRDGKRSFRRVEPVRLVSAQRRWYLMAWDLDRDDWRTFRLDRMTDVVASTFRFRPREHPDPAEYVRRSVTTFPHRFMVRVVLHCSLVQARAMIPQTVGTLTEREGRVLLEFSADDLRWSAMHLSCLDVGFEVLDPPEMFDVMRGLAKKLTLAADSRLIADRNEPISG</sequence>
<accession>A0A916U0Z6</accession>
<dbReference type="PROSITE" id="PS52050">
    <property type="entry name" value="WYL"/>
    <property type="match status" value="1"/>
</dbReference>
<dbReference type="SUPFAM" id="SSF46785">
    <property type="entry name" value="Winged helix' DNA-binding domain"/>
    <property type="match status" value="1"/>
</dbReference>
<dbReference type="Proteomes" id="UP000641514">
    <property type="component" value="Unassembled WGS sequence"/>
</dbReference>
<dbReference type="PANTHER" id="PTHR34580">
    <property type="match status" value="1"/>
</dbReference>
<dbReference type="InterPro" id="IPR051534">
    <property type="entry name" value="CBASS_pafABC_assoc_protein"/>
</dbReference>
<comment type="caution">
    <text evidence="4">The sequence shown here is derived from an EMBL/GenBank/DDBJ whole genome shotgun (WGS) entry which is preliminary data.</text>
</comment>